<dbReference type="EMBL" id="CP036268">
    <property type="protein sequence ID" value="QDT36785.1"/>
    <property type="molecule type" value="Genomic_DNA"/>
</dbReference>
<evidence type="ECO:0000313" key="1">
    <source>
        <dbReference type="EMBL" id="QDT36785.1"/>
    </source>
</evidence>
<evidence type="ECO:0000313" key="2">
    <source>
        <dbReference type="Proteomes" id="UP000317318"/>
    </source>
</evidence>
<sequence length="191" mass="21286">MNSREMWLQACLQRESKDKRNPTVASRVKSVAPHLNNRIAMILTEIQVAMLFTAASVAISAGMAIAEVPEDWQKHDAGGKFSFHAPPDLKEQPVQGIDSFVGRYNGKEMTLSFDYGWYSNALDGEGYEGKWTKIDGRRAWIAAKGETIGVHFPKVEGMIRLTMFVQRTGADADTVKTIFKSIRFGEQADAE</sequence>
<reference evidence="1 2" key="1">
    <citation type="submission" date="2019-02" db="EMBL/GenBank/DDBJ databases">
        <title>Deep-cultivation of Planctomycetes and their phenomic and genomic characterization uncovers novel biology.</title>
        <authorList>
            <person name="Wiegand S."/>
            <person name="Jogler M."/>
            <person name="Boedeker C."/>
            <person name="Pinto D."/>
            <person name="Vollmers J."/>
            <person name="Rivas-Marin E."/>
            <person name="Kohn T."/>
            <person name="Peeters S.H."/>
            <person name="Heuer A."/>
            <person name="Rast P."/>
            <person name="Oberbeckmann S."/>
            <person name="Bunk B."/>
            <person name="Jeske O."/>
            <person name="Meyerdierks A."/>
            <person name="Storesund J.E."/>
            <person name="Kallscheuer N."/>
            <person name="Luecker S."/>
            <person name="Lage O.M."/>
            <person name="Pohl T."/>
            <person name="Merkel B.J."/>
            <person name="Hornburger P."/>
            <person name="Mueller R.-W."/>
            <person name="Bruemmer F."/>
            <person name="Labrenz M."/>
            <person name="Spormann A.M."/>
            <person name="Op den Camp H."/>
            <person name="Overmann J."/>
            <person name="Amann R."/>
            <person name="Jetten M.S.M."/>
            <person name="Mascher T."/>
            <person name="Medema M.H."/>
            <person name="Devos D.P."/>
            <person name="Kaster A.-K."/>
            <person name="Ovreas L."/>
            <person name="Rohde M."/>
            <person name="Galperin M.Y."/>
            <person name="Jogler C."/>
        </authorList>
    </citation>
    <scope>NUCLEOTIDE SEQUENCE [LARGE SCALE GENOMIC DNA]</scope>
    <source>
        <strain evidence="1 2">Pan189</strain>
    </source>
</reference>
<keyword evidence="2" id="KW-1185">Reference proteome</keyword>
<proteinExistence type="predicted"/>
<dbReference type="Proteomes" id="UP000317318">
    <property type="component" value="Chromosome"/>
</dbReference>
<name>A0A517QYR4_9PLAN</name>
<dbReference type="AlphaFoldDB" id="A0A517QYR4"/>
<organism evidence="1 2">
    <name type="scientific">Stratiformator vulcanicus</name>
    <dbReference type="NCBI Taxonomy" id="2527980"/>
    <lineage>
        <taxon>Bacteria</taxon>
        <taxon>Pseudomonadati</taxon>
        <taxon>Planctomycetota</taxon>
        <taxon>Planctomycetia</taxon>
        <taxon>Planctomycetales</taxon>
        <taxon>Planctomycetaceae</taxon>
        <taxon>Stratiformator</taxon>
    </lineage>
</organism>
<gene>
    <name evidence="1" type="ORF">Pan189_11480</name>
</gene>
<dbReference type="KEGG" id="svp:Pan189_11480"/>
<protein>
    <submittedName>
        <fullName evidence="1">Uncharacterized protein</fullName>
    </submittedName>
</protein>
<accession>A0A517QYR4</accession>